<accession>A0A0N1KT82</accession>
<reference evidence="4 5" key="1">
    <citation type="journal article" date="2015" name="Genom Data">
        <title>Draft genome sequence of a multidrug-resistant Chryseobacterium indologenes isolate from Malaysia.</title>
        <authorList>
            <person name="Yu C.Y."/>
            <person name="Ang G.Y."/>
            <person name="Cheng H.J."/>
            <person name="Cheong Y.M."/>
            <person name="Yin W.F."/>
            <person name="Chan K.G."/>
        </authorList>
    </citation>
    <scope>NUCLEOTIDE SEQUENCE [LARGE SCALE GENOMIC DNA]</scope>
    <source>
        <strain evidence="4 5">CI_885</strain>
    </source>
</reference>
<dbReference type="GO" id="GO:0009228">
    <property type="term" value="P:thiamine biosynthetic process"/>
    <property type="evidence" value="ECO:0007669"/>
    <property type="project" value="UniProtKB-KW"/>
</dbReference>
<dbReference type="Gene3D" id="3.20.20.70">
    <property type="entry name" value="Aldolase class I"/>
    <property type="match status" value="1"/>
</dbReference>
<dbReference type="InterPro" id="IPR022998">
    <property type="entry name" value="ThiamineP_synth_TenI"/>
</dbReference>
<dbReference type="CDD" id="cd00564">
    <property type="entry name" value="TMP_TenI"/>
    <property type="match status" value="1"/>
</dbReference>
<evidence type="ECO:0000256" key="1">
    <source>
        <dbReference type="ARBA" id="ARBA00004948"/>
    </source>
</evidence>
<dbReference type="OrthoDB" id="194683at2"/>
<name>A0A0N1KT82_CHRID</name>
<comment type="pathway">
    <text evidence="1">Cofactor biosynthesis; thiamine diphosphate biosynthesis.</text>
</comment>
<sequence>MIIVITPELTVPDETDMVSQLFRKGLDLLHIRKPFISRNEMTDFLDGIDAAFYSQMVLHSHYELADEYNISRFHFREEMRLNGEYKAYIGKGILSTSVHDIETYNTLDKDWEYAFISPVFPSISKKGYGENTKVIHEISCRNNPDLKLVALGGINEKNIKEVLDYGVDGVALLGGIWESDDPVQAFEKCRRNALL</sequence>
<dbReference type="InterPro" id="IPR036206">
    <property type="entry name" value="ThiamineP_synth_sf"/>
</dbReference>
<dbReference type="Pfam" id="PF02581">
    <property type="entry name" value="TMP-TENI"/>
    <property type="match status" value="1"/>
</dbReference>
<dbReference type="EMBL" id="LJOD01000005">
    <property type="protein sequence ID" value="KPE51377.1"/>
    <property type="molecule type" value="Genomic_DNA"/>
</dbReference>
<dbReference type="GO" id="GO:0005737">
    <property type="term" value="C:cytoplasm"/>
    <property type="evidence" value="ECO:0007669"/>
    <property type="project" value="TreeGrafter"/>
</dbReference>
<dbReference type="GO" id="GO:0004789">
    <property type="term" value="F:thiamine-phosphate diphosphorylase activity"/>
    <property type="evidence" value="ECO:0007669"/>
    <property type="project" value="TreeGrafter"/>
</dbReference>
<evidence type="ECO:0000313" key="5">
    <source>
        <dbReference type="Proteomes" id="UP000037953"/>
    </source>
</evidence>
<feature type="domain" description="Thiamine phosphate synthase/TenI" evidence="3">
    <location>
        <begin position="4"/>
        <end position="176"/>
    </location>
</feature>
<dbReference type="PANTHER" id="PTHR20857:SF15">
    <property type="entry name" value="THIAMINE-PHOSPHATE SYNTHASE"/>
    <property type="match status" value="1"/>
</dbReference>
<keyword evidence="2" id="KW-0784">Thiamine biosynthesis</keyword>
<reference evidence="5" key="2">
    <citation type="submission" date="2015-09" db="EMBL/GenBank/DDBJ databases">
        <title>Draft genome sequence of a multidrug-resistant Chryseobacterium indologenes isolate from Malaysia.</title>
        <authorList>
            <person name="Yu C.Y."/>
            <person name="Ang G.Y."/>
            <person name="Chan K.-G."/>
        </authorList>
    </citation>
    <scope>NUCLEOTIDE SEQUENCE [LARGE SCALE GENOMIC DNA]</scope>
    <source>
        <strain evidence="5">CI_885</strain>
    </source>
</reference>
<dbReference type="InterPro" id="IPR013785">
    <property type="entry name" value="Aldolase_TIM"/>
</dbReference>
<dbReference type="Proteomes" id="UP000037953">
    <property type="component" value="Unassembled WGS sequence"/>
</dbReference>
<dbReference type="AlphaFoldDB" id="A0A0N1KT82"/>
<proteinExistence type="predicted"/>
<protein>
    <submittedName>
        <fullName evidence="4">Thiamine phosphate pyrophosphorylase</fullName>
    </submittedName>
</protein>
<comment type="caution">
    <text evidence="4">The sequence shown here is derived from an EMBL/GenBank/DDBJ whole genome shotgun (WGS) entry which is preliminary data.</text>
</comment>
<evidence type="ECO:0000313" key="4">
    <source>
        <dbReference type="EMBL" id="KPE51377.1"/>
    </source>
</evidence>
<evidence type="ECO:0000256" key="2">
    <source>
        <dbReference type="ARBA" id="ARBA00022977"/>
    </source>
</evidence>
<organism evidence="4 5">
    <name type="scientific">Chryseobacterium indologenes</name>
    <name type="common">Flavobacterium indologenes</name>
    <dbReference type="NCBI Taxonomy" id="253"/>
    <lineage>
        <taxon>Bacteria</taxon>
        <taxon>Pseudomonadati</taxon>
        <taxon>Bacteroidota</taxon>
        <taxon>Flavobacteriia</taxon>
        <taxon>Flavobacteriales</taxon>
        <taxon>Weeksellaceae</taxon>
        <taxon>Chryseobacterium group</taxon>
        <taxon>Chryseobacterium</taxon>
    </lineage>
</organism>
<dbReference type="SUPFAM" id="SSF51391">
    <property type="entry name" value="Thiamin phosphate synthase"/>
    <property type="match status" value="1"/>
</dbReference>
<gene>
    <name evidence="4" type="ORF">AOB46_09530</name>
</gene>
<dbReference type="RefSeq" id="WP_062698678.1">
    <property type="nucleotide sequence ID" value="NZ_LJOD01000005.1"/>
</dbReference>
<dbReference type="PANTHER" id="PTHR20857">
    <property type="entry name" value="THIAMINE-PHOSPHATE PYROPHOSPHORYLASE"/>
    <property type="match status" value="1"/>
</dbReference>
<dbReference type="PATRIC" id="fig|253.9.peg.3699"/>
<evidence type="ECO:0000259" key="3">
    <source>
        <dbReference type="Pfam" id="PF02581"/>
    </source>
</evidence>